<feature type="compositionally biased region" description="Low complexity" evidence="1">
    <location>
        <begin position="229"/>
        <end position="247"/>
    </location>
</feature>
<dbReference type="Proteomes" id="UP000219338">
    <property type="component" value="Unassembled WGS sequence"/>
</dbReference>
<evidence type="ECO:0000313" key="3">
    <source>
        <dbReference type="Proteomes" id="UP000219338"/>
    </source>
</evidence>
<keyword evidence="3" id="KW-1185">Reference proteome</keyword>
<accession>A0A284RK33</accession>
<dbReference type="OrthoDB" id="10428639at2759"/>
<gene>
    <name evidence="2" type="ORF">ARMOST_12480</name>
</gene>
<reference evidence="3" key="1">
    <citation type="journal article" date="2017" name="Nat. Ecol. Evol.">
        <title>Genome expansion and lineage-specific genetic innovations in the forest pathogenic fungi Armillaria.</title>
        <authorList>
            <person name="Sipos G."/>
            <person name="Prasanna A.N."/>
            <person name="Walter M.C."/>
            <person name="O'Connor E."/>
            <person name="Balint B."/>
            <person name="Krizsan K."/>
            <person name="Kiss B."/>
            <person name="Hess J."/>
            <person name="Varga T."/>
            <person name="Slot J."/>
            <person name="Riley R."/>
            <person name="Boka B."/>
            <person name="Rigling D."/>
            <person name="Barry K."/>
            <person name="Lee J."/>
            <person name="Mihaltcheva S."/>
            <person name="LaButti K."/>
            <person name="Lipzen A."/>
            <person name="Waldron R."/>
            <person name="Moloney N.M."/>
            <person name="Sperisen C."/>
            <person name="Kredics L."/>
            <person name="Vagvoelgyi C."/>
            <person name="Patrignani A."/>
            <person name="Fitzpatrick D."/>
            <person name="Nagy I."/>
            <person name="Doyle S."/>
            <person name="Anderson J.B."/>
            <person name="Grigoriev I.V."/>
            <person name="Gueldener U."/>
            <person name="Muensterkoetter M."/>
            <person name="Nagy L.G."/>
        </authorList>
    </citation>
    <scope>NUCLEOTIDE SEQUENCE [LARGE SCALE GENOMIC DNA]</scope>
    <source>
        <strain evidence="3">C18/9</strain>
    </source>
</reference>
<feature type="region of interest" description="Disordered" evidence="1">
    <location>
        <begin position="221"/>
        <end position="261"/>
    </location>
</feature>
<organism evidence="2 3">
    <name type="scientific">Armillaria ostoyae</name>
    <name type="common">Armillaria root rot fungus</name>
    <dbReference type="NCBI Taxonomy" id="47428"/>
    <lineage>
        <taxon>Eukaryota</taxon>
        <taxon>Fungi</taxon>
        <taxon>Dikarya</taxon>
        <taxon>Basidiomycota</taxon>
        <taxon>Agaricomycotina</taxon>
        <taxon>Agaricomycetes</taxon>
        <taxon>Agaricomycetidae</taxon>
        <taxon>Agaricales</taxon>
        <taxon>Marasmiineae</taxon>
        <taxon>Physalacriaceae</taxon>
        <taxon>Armillaria</taxon>
    </lineage>
</organism>
<sequence>MHGYSNYLPFNWPFDFDYGPFFPDYGPIPSDATAVYNVQSSALAATLSMLYDDLIPTLDVEVPCPNRLPRSAWWGLLRLAMNKLTKGDHAPTPPPPGKRTQSFSPEWYDVVYPTLFRGDVELRDESESRDAESLELYIWTYMYHLADERTCKRFQYLANTHPRGIWRSFRQEMYQLIKPFSTACLPSGHTEIPDLFNLVSSKALAAASVIASAFTTETSIDGNEPPLLSSSSSSGSSATDSTTSSHAGDLDDDDNDADSSALHHLSRRRNYTFDTVDL</sequence>
<dbReference type="AlphaFoldDB" id="A0A284RK33"/>
<name>A0A284RK33_ARMOS</name>
<evidence type="ECO:0000313" key="2">
    <source>
        <dbReference type="EMBL" id="SJL09104.1"/>
    </source>
</evidence>
<protein>
    <submittedName>
        <fullName evidence="2">Uncharacterized protein</fullName>
    </submittedName>
</protein>
<dbReference type="EMBL" id="FUEG01000010">
    <property type="protein sequence ID" value="SJL09104.1"/>
    <property type="molecule type" value="Genomic_DNA"/>
</dbReference>
<evidence type="ECO:0000256" key="1">
    <source>
        <dbReference type="SAM" id="MobiDB-lite"/>
    </source>
</evidence>
<proteinExistence type="predicted"/>